<dbReference type="RefSeq" id="WP_115533818.1">
    <property type="nucleotide sequence ID" value="NZ_QRGA01000006.1"/>
</dbReference>
<accession>A0A3D8K2B2</accession>
<dbReference type="SUPFAM" id="SSF55874">
    <property type="entry name" value="ATPase domain of HSP90 chaperone/DNA topoisomerase II/histidine kinase"/>
    <property type="match status" value="1"/>
</dbReference>
<organism evidence="2 3">
    <name type="scientific">Trinickia dinghuensis</name>
    <dbReference type="NCBI Taxonomy" id="2291023"/>
    <lineage>
        <taxon>Bacteria</taxon>
        <taxon>Pseudomonadati</taxon>
        <taxon>Pseudomonadota</taxon>
        <taxon>Betaproteobacteria</taxon>
        <taxon>Burkholderiales</taxon>
        <taxon>Burkholderiaceae</taxon>
        <taxon>Trinickia</taxon>
    </lineage>
</organism>
<feature type="domain" description="Histidine kinase/HSP90-like ATPase" evidence="1">
    <location>
        <begin position="34"/>
        <end position="133"/>
    </location>
</feature>
<dbReference type="EMBL" id="QRGA01000006">
    <property type="protein sequence ID" value="RDU99004.1"/>
    <property type="molecule type" value="Genomic_DNA"/>
</dbReference>
<sequence>MPAEIRVPIERETDVVLARQKGRELAAETGFSNTDRTIIALAISEIARNIISYAHRGVVIMCQVNDGIRVGILIVAEDEGPGIPDIELAMRDGYSTAKSLGVGLPGTKRIMDEFELTSIVGKGTTIRMKRWLR</sequence>
<reference evidence="2 3" key="1">
    <citation type="submission" date="2018-08" db="EMBL/GenBank/DDBJ databases">
        <title>Paraburkholderia sp. DHOM06 isolated from forest soil.</title>
        <authorList>
            <person name="Gao Z.-H."/>
            <person name="Qiu L.-H."/>
        </authorList>
    </citation>
    <scope>NUCLEOTIDE SEQUENCE [LARGE SCALE GENOMIC DNA]</scope>
    <source>
        <strain evidence="2 3">DHOM06</strain>
    </source>
</reference>
<evidence type="ECO:0000313" key="3">
    <source>
        <dbReference type="Proteomes" id="UP000256838"/>
    </source>
</evidence>
<evidence type="ECO:0000313" key="2">
    <source>
        <dbReference type="EMBL" id="RDU99004.1"/>
    </source>
</evidence>
<name>A0A3D8K2B2_9BURK</name>
<gene>
    <name evidence="2" type="ORF">DWV00_12265</name>
</gene>
<dbReference type="AlphaFoldDB" id="A0A3D8K2B2"/>
<protein>
    <submittedName>
        <fullName evidence="2">Anti-sigma regulatory factor</fullName>
    </submittedName>
</protein>
<proteinExistence type="predicted"/>
<dbReference type="Pfam" id="PF13581">
    <property type="entry name" value="HATPase_c_2"/>
    <property type="match status" value="1"/>
</dbReference>
<dbReference type="InterPro" id="IPR036890">
    <property type="entry name" value="HATPase_C_sf"/>
</dbReference>
<dbReference type="Gene3D" id="3.30.565.10">
    <property type="entry name" value="Histidine kinase-like ATPase, C-terminal domain"/>
    <property type="match status" value="1"/>
</dbReference>
<comment type="caution">
    <text evidence="2">The sequence shown here is derived from an EMBL/GenBank/DDBJ whole genome shotgun (WGS) entry which is preliminary data.</text>
</comment>
<keyword evidence="3" id="KW-1185">Reference proteome</keyword>
<dbReference type="CDD" id="cd16934">
    <property type="entry name" value="HATPase_RsbT-like"/>
    <property type="match status" value="1"/>
</dbReference>
<dbReference type="Proteomes" id="UP000256838">
    <property type="component" value="Unassembled WGS sequence"/>
</dbReference>
<dbReference type="InterPro" id="IPR003594">
    <property type="entry name" value="HATPase_dom"/>
</dbReference>
<evidence type="ECO:0000259" key="1">
    <source>
        <dbReference type="SMART" id="SM00387"/>
    </source>
</evidence>
<dbReference type="SMART" id="SM00387">
    <property type="entry name" value="HATPase_c"/>
    <property type="match status" value="1"/>
</dbReference>
<dbReference type="OrthoDB" id="5769716at2"/>